<keyword evidence="3 8" id="KW-0808">Transferase</keyword>
<dbReference type="GO" id="GO:0008902">
    <property type="term" value="F:hydroxymethylpyrimidine kinase activity"/>
    <property type="evidence" value="ECO:0007669"/>
    <property type="project" value="UniProtKB-EC"/>
</dbReference>
<keyword evidence="5 8" id="KW-0418">Kinase</keyword>
<dbReference type="Pfam" id="PF08543">
    <property type="entry name" value="Phos_pyr_kin"/>
    <property type="match status" value="1"/>
</dbReference>
<evidence type="ECO:0000256" key="1">
    <source>
        <dbReference type="ARBA" id="ARBA00004948"/>
    </source>
</evidence>
<dbReference type="EC" id="2.7.1.49" evidence="2"/>
<feature type="domain" description="Pyridoxamine kinase/Phosphomethylpyrimidine kinase" evidence="7">
    <location>
        <begin position="14"/>
        <end position="262"/>
    </location>
</feature>
<dbReference type="NCBIfam" id="TIGR00097">
    <property type="entry name" value="HMP-P_kinase"/>
    <property type="match status" value="1"/>
</dbReference>
<evidence type="ECO:0000256" key="3">
    <source>
        <dbReference type="ARBA" id="ARBA00022679"/>
    </source>
</evidence>
<proteinExistence type="predicted"/>
<dbReference type="SUPFAM" id="SSF53613">
    <property type="entry name" value="Ribokinase-like"/>
    <property type="match status" value="1"/>
</dbReference>
<accession>A0A379EY50</accession>
<dbReference type="GO" id="GO:0005524">
    <property type="term" value="F:ATP binding"/>
    <property type="evidence" value="ECO:0007669"/>
    <property type="project" value="UniProtKB-KW"/>
</dbReference>
<dbReference type="GO" id="GO:0009228">
    <property type="term" value="P:thiamine biosynthetic process"/>
    <property type="evidence" value="ECO:0007669"/>
    <property type="project" value="InterPro"/>
</dbReference>
<dbReference type="FunFam" id="3.40.1190.20:FF:000003">
    <property type="entry name" value="Phosphomethylpyrimidine kinase ThiD"/>
    <property type="match status" value="1"/>
</dbReference>
<gene>
    <name evidence="8" type="primary">thiD_1</name>
    <name evidence="8" type="ORF">NCTC13043_00182</name>
</gene>
<comment type="pathway">
    <text evidence="1">Cofactor biosynthesis; thiamine diphosphate biosynthesis.</text>
</comment>
<dbReference type="PANTHER" id="PTHR20858:SF17">
    <property type="entry name" value="HYDROXYMETHYLPYRIMIDINE_PHOSPHOMETHYLPYRIMIDINE KINASE THI20-RELATED"/>
    <property type="match status" value="1"/>
</dbReference>
<dbReference type="CDD" id="cd01169">
    <property type="entry name" value="HMPP_kinase"/>
    <property type="match status" value="1"/>
</dbReference>
<dbReference type="RefSeq" id="WP_181792295.1">
    <property type="nucleotide sequence ID" value="NZ_UGTP01000001.1"/>
</dbReference>
<reference evidence="8 9" key="1">
    <citation type="submission" date="2018-06" db="EMBL/GenBank/DDBJ databases">
        <authorList>
            <consortium name="Pathogen Informatics"/>
            <person name="Doyle S."/>
        </authorList>
    </citation>
    <scope>NUCLEOTIDE SEQUENCE [LARGE SCALE GENOMIC DNA]</scope>
    <source>
        <strain evidence="8 9">NCTC13043</strain>
    </source>
</reference>
<dbReference type="Proteomes" id="UP000254235">
    <property type="component" value="Unassembled WGS sequence"/>
</dbReference>
<evidence type="ECO:0000256" key="6">
    <source>
        <dbReference type="ARBA" id="ARBA00022840"/>
    </source>
</evidence>
<protein>
    <recommendedName>
        <fullName evidence="2">hydroxymethylpyrimidine kinase</fullName>
        <ecNumber evidence="2">2.7.1.49</ecNumber>
    </recommendedName>
</protein>
<dbReference type="InterPro" id="IPR013749">
    <property type="entry name" value="PM/HMP-P_kinase-1"/>
</dbReference>
<dbReference type="GO" id="GO:0005829">
    <property type="term" value="C:cytosol"/>
    <property type="evidence" value="ECO:0007669"/>
    <property type="project" value="TreeGrafter"/>
</dbReference>
<dbReference type="InterPro" id="IPR004399">
    <property type="entry name" value="HMP/HMP-P_kinase_dom"/>
</dbReference>
<evidence type="ECO:0000313" key="9">
    <source>
        <dbReference type="Proteomes" id="UP000254235"/>
    </source>
</evidence>
<dbReference type="EMBL" id="UGTP01000001">
    <property type="protein sequence ID" value="SUC11338.1"/>
    <property type="molecule type" value="Genomic_DNA"/>
</dbReference>
<keyword evidence="4" id="KW-0547">Nucleotide-binding</keyword>
<evidence type="ECO:0000313" key="8">
    <source>
        <dbReference type="EMBL" id="SUC11338.1"/>
    </source>
</evidence>
<evidence type="ECO:0000259" key="7">
    <source>
        <dbReference type="Pfam" id="PF08543"/>
    </source>
</evidence>
<dbReference type="GeneID" id="78569927"/>
<dbReference type="PANTHER" id="PTHR20858">
    <property type="entry name" value="PHOSPHOMETHYLPYRIMIDINE KINASE"/>
    <property type="match status" value="1"/>
</dbReference>
<dbReference type="AlphaFoldDB" id="A0A379EY50"/>
<evidence type="ECO:0000256" key="4">
    <source>
        <dbReference type="ARBA" id="ARBA00022741"/>
    </source>
</evidence>
<name>A0A379EY50_9BACT</name>
<sequence length="273" mass="28918">MMHYVKTLTIAGSDSGGGAGIQADIKTMSALGCYASSVITAVTAQNTKQVFCVQSVEATVVESQLRAVLTDLRPNAIKIGMVGCAKNIETIAQVLAQYRTVPLVIDPVMVSTSGNKLIEENAIDTFCQCLLPMATILTPNIPEAETLARCAIATISDIDKAAIKILNLGCKALLIKGGHIESATKTDRLYFADNSKPIIFETETIDSVNTHGTGCTLSSAIAAFLARGLELEKAVAMAKNYVSQAIKEGADVRIGSGHGAVNHFFCPEKLIKR</sequence>
<dbReference type="InterPro" id="IPR029056">
    <property type="entry name" value="Ribokinase-like"/>
</dbReference>
<evidence type="ECO:0000256" key="2">
    <source>
        <dbReference type="ARBA" id="ARBA00012135"/>
    </source>
</evidence>
<dbReference type="Gene3D" id="3.40.1190.20">
    <property type="match status" value="1"/>
</dbReference>
<organism evidence="8 9">
    <name type="scientific">Prevotella pallens</name>
    <dbReference type="NCBI Taxonomy" id="60133"/>
    <lineage>
        <taxon>Bacteria</taxon>
        <taxon>Pseudomonadati</taxon>
        <taxon>Bacteroidota</taxon>
        <taxon>Bacteroidia</taxon>
        <taxon>Bacteroidales</taxon>
        <taxon>Prevotellaceae</taxon>
        <taxon>Prevotella</taxon>
    </lineage>
</organism>
<dbReference type="GO" id="GO:0008972">
    <property type="term" value="F:phosphomethylpyrimidine kinase activity"/>
    <property type="evidence" value="ECO:0007669"/>
    <property type="project" value="InterPro"/>
</dbReference>
<evidence type="ECO:0000256" key="5">
    <source>
        <dbReference type="ARBA" id="ARBA00022777"/>
    </source>
</evidence>
<keyword evidence="6" id="KW-0067">ATP-binding</keyword>